<evidence type="ECO:0000313" key="2">
    <source>
        <dbReference type="Proteomes" id="UP000018872"/>
    </source>
</evidence>
<sequence>MKHKDFILMPLISLIEKALFPMDLYKGRVCNYIMKEYVLQTLFLQLTGCMEQKAKCILWDIATHDFEFRRKFLHKLNSDQGEYSTYKSKNTVYMTLIKQLQVEKIDDAKKEKLLEKLEDFRNDILEKSIAKEWLPRELQNLNISNLFNIKSWGEKCLFEESSGNNKVYEIYESLYDHRNRCSHNTLSYQGDMIGPKKIKDIGGESYASWFTLLVLIDMIYSELYGEFSSKSH</sequence>
<comment type="caution">
    <text evidence="1">The sequence shown here is derived from an EMBL/GenBank/DDBJ whole genome shotgun (WGS) entry which is preliminary data.</text>
</comment>
<dbReference type="Proteomes" id="UP000018872">
    <property type="component" value="Unassembled WGS sequence"/>
</dbReference>
<protein>
    <recommendedName>
        <fullName evidence="3">RiboL-PSP-HEPN domain-containing protein</fullName>
    </recommendedName>
</protein>
<accession>W2C946</accession>
<dbReference type="PATRIC" id="fig|1410950.3.peg.1933"/>
<evidence type="ECO:0000313" key="1">
    <source>
        <dbReference type="EMBL" id="ETK03769.1"/>
    </source>
</evidence>
<dbReference type="AlphaFoldDB" id="W2C946"/>
<name>W2C946_9BACT</name>
<reference evidence="1 2" key="1">
    <citation type="submission" date="2013-11" db="EMBL/GenBank/DDBJ databases">
        <title>Single cell genomics of uncultured Tannerella BU063 (oral taxon 286).</title>
        <authorList>
            <person name="Beall C.J."/>
            <person name="Campbell A.G."/>
            <person name="Griffen A.L."/>
            <person name="Podar M."/>
            <person name="Leys E.J."/>
        </authorList>
    </citation>
    <scope>NUCLEOTIDE SEQUENCE [LARGE SCALE GENOMIC DNA]</scope>
    <source>
        <strain evidence="1">Cell 5</strain>
    </source>
</reference>
<dbReference type="EMBL" id="AYYC01000731">
    <property type="protein sequence ID" value="ETK03769.1"/>
    <property type="molecule type" value="Genomic_DNA"/>
</dbReference>
<organism evidence="1 2">
    <name type="scientific">Tannerella sp. oral taxon BU063 isolate Cell 5</name>
    <dbReference type="NCBI Taxonomy" id="1410950"/>
    <lineage>
        <taxon>Bacteria</taxon>
        <taxon>Pseudomonadati</taxon>
        <taxon>Bacteroidota</taxon>
        <taxon>Bacteroidia</taxon>
        <taxon>Bacteroidales</taxon>
        <taxon>Tannerellaceae</taxon>
        <taxon>Tannerella</taxon>
    </lineage>
</organism>
<gene>
    <name evidence="1" type="ORF">T229_12655</name>
</gene>
<proteinExistence type="predicted"/>
<evidence type="ECO:0008006" key="3">
    <source>
        <dbReference type="Google" id="ProtNLM"/>
    </source>
</evidence>